<feature type="signal peptide" evidence="1">
    <location>
        <begin position="1"/>
        <end position="19"/>
    </location>
</feature>
<organism evidence="2 3">
    <name type="scientific">Mucilaginibacter pineti</name>
    <dbReference type="NCBI Taxonomy" id="1391627"/>
    <lineage>
        <taxon>Bacteria</taxon>
        <taxon>Pseudomonadati</taxon>
        <taxon>Bacteroidota</taxon>
        <taxon>Sphingobacteriia</taxon>
        <taxon>Sphingobacteriales</taxon>
        <taxon>Sphingobacteriaceae</taxon>
        <taxon>Mucilaginibacter</taxon>
    </lineage>
</organism>
<dbReference type="AlphaFoldDB" id="A0A1G6Z679"/>
<gene>
    <name evidence="2" type="ORF">SAMN05216464_103230</name>
</gene>
<accession>A0A1G6Z679</accession>
<protein>
    <recommendedName>
        <fullName evidence="4">Outer membrane lipoprotein-sorting protein</fullName>
    </recommendedName>
</protein>
<evidence type="ECO:0000313" key="2">
    <source>
        <dbReference type="EMBL" id="SDD98041.1"/>
    </source>
</evidence>
<dbReference type="STRING" id="1391627.SAMN05216464_103230"/>
<evidence type="ECO:0008006" key="4">
    <source>
        <dbReference type="Google" id="ProtNLM"/>
    </source>
</evidence>
<dbReference type="OrthoDB" id="750073at2"/>
<proteinExistence type="predicted"/>
<dbReference type="Proteomes" id="UP000199072">
    <property type="component" value="Unassembled WGS sequence"/>
</dbReference>
<keyword evidence="3" id="KW-1185">Reference proteome</keyword>
<keyword evidence="1" id="KW-0732">Signal</keyword>
<reference evidence="2 3" key="1">
    <citation type="submission" date="2016-10" db="EMBL/GenBank/DDBJ databases">
        <authorList>
            <person name="de Groot N.N."/>
        </authorList>
    </citation>
    <scope>NUCLEOTIDE SEQUENCE [LARGE SCALE GENOMIC DNA]</scope>
    <source>
        <strain evidence="2 3">47C3B</strain>
    </source>
</reference>
<dbReference type="RefSeq" id="WP_091148082.1">
    <property type="nucleotide sequence ID" value="NZ_FNAI01000003.1"/>
</dbReference>
<dbReference type="EMBL" id="FNAI01000003">
    <property type="protein sequence ID" value="SDD98041.1"/>
    <property type="molecule type" value="Genomic_DNA"/>
</dbReference>
<feature type="chain" id="PRO_5011455053" description="Outer membrane lipoprotein-sorting protein" evidence="1">
    <location>
        <begin position="20"/>
        <end position="310"/>
    </location>
</feature>
<name>A0A1G6Z679_9SPHI</name>
<evidence type="ECO:0000313" key="3">
    <source>
        <dbReference type="Proteomes" id="UP000199072"/>
    </source>
</evidence>
<sequence>MIKTCCLLFLICFTCSSFAQTKDTYSGVVLTRINREDNGTDTARLLYVRNVAGDRLSIYTVNGGIVAEATAYRLMETNNGLWLYSTPLLPGQQIKDSLRVNFHDQTHTIVINTVDRYTLFPAFYARLKLEVQVKHSIMASLNLLSDNLGDYSIADALPLVNFRPHLAQQIQQARIITQRSQADMKDTWTCRYFYNKENKLDSVNASSPEEVRFHKKVRYNKNGTLTINTYSNIESRQSTNRAVSYGKGNHPPVKWRERYDETGKDRETISSVTLTWHDLGMLRELSPSNAEVLNLLKPIKTHETNKKHID</sequence>
<evidence type="ECO:0000256" key="1">
    <source>
        <dbReference type="SAM" id="SignalP"/>
    </source>
</evidence>